<name>A0ACD2U3N1_9PSED</name>
<organism evidence="1 2">
    <name type="scientific">Pseudomonas helmanticensis</name>
    <dbReference type="NCBI Taxonomy" id="1471381"/>
    <lineage>
        <taxon>Bacteria</taxon>
        <taxon>Pseudomonadati</taxon>
        <taxon>Pseudomonadota</taxon>
        <taxon>Gammaproteobacteria</taxon>
        <taxon>Pseudomonadales</taxon>
        <taxon>Pseudomonadaceae</taxon>
        <taxon>Pseudomonas</taxon>
    </lineage>
</organism>
<reference evidence="1" key="1">
    <citation type="submission" date="2017-05" db="EMBL/GenBank/DDBJ databases">
        <authorList>
            <person name="Varghese N."/>
            <person name="Submissions S."/>
        </authorList>
    </citation>
    <scope>NUCLEOTIDE SEQUENCE</scope>
    <source>
        <strain evidence="1">LMG 28168</strain>
    </source>
</reference>
<sequence>MSVSNPKRRPVPFGVVHAPQVAGWHDGQKATINLDFLNNDAVFHHEQAHEAIYLKTADAFLLSVLDRILEQGAKVDKRVARRIKITSQTLYESSVTAHEVAATYIGLKMLSVAEAEVAQGFLPPEYLKYYETASKVIDPHFGSTNLQVLVLSTVAHFSFGSLFLERFFSKNWPSYRKLRPEYQPNYRLETILEYLEKGKAKSLRKVIDDAASDFFLSKKIEPWNLDAEDEWIRIPIAGHLLDLIICRTVEAWLVEQNIFEYLSGDRKVAALDSLTKKCLELGLEYEFQPTNRQEFDGLDGLFSTDIKDFLDSYTDGESIVAARRQSATLIANAEVVSVPYLELQEFSNFPFFLQAKKLVVVCADPYDENSFWSIVSLEVDVSISNVVIDNVPCFAVQSSYADVMQWLYLMDEGEWIGVEPELLVLSFGTIRRPEPFETYPRHISNRWHDRSVFYPVGDWSSVMDTGIKLGEVAAADVCLYIREQDYDGSADELPTVFLKMMRGDSVLGNCIFRPISKNANRAMAVLQNKWEKQTSCKFISTAEAREAGFNVDGVVTAFGCLLAFWSFF</sequence>
<gene>
    <name evidence="1" type="ORF">SAMN04488483_1783</name>
</gene>
<accession>A0ACD2U3N1</accession>
<keyword evidence="2" id="KW-1185">Reference proteome</keyword>
<dbReference type="Proteomes" id="UP001158048">
    <property type="component" value="Unassembled WGS sequence"/>
</dbReference>
<evidence type="ECO:0000313" key="1">
    <source>
        <dbReference type="EMBL" id="SMQ24648.1"/>
    </source>
</evidence>
<dbReference type="EMBL" id="FXUY01000001">
    <property type="protein sequence ID" value="SMQ24648.1"/>
    <property type="molecule type" value="Genomic_DNA"/>
</dbReference>
<proteinExistence type="predicted"/>
<comment type="caution">
    <text evidence="1">The sequence shown here is derived from an EMBL/GenBank/DDBJ whole genome shotgun (WGS) entry which is preliminary data.</text>
</comment>
<evidence type="ECO:0000313" key="2">
    <source>
        <dbReference type="Proteomes" id="UP001158048"/>
    </source>
</evidence>
<protein>
    <submittedName>
        <fullName evidence="1">Uncharacterized protein</fullName>
    </submittedName>
</protein>